<reference evidence="2 3" key="1">
    <citation type="submission" date="2020-11" db="EMBL/GenBank/DDBJ databases">
        <title>Treponema Peruensis nv. sp., first commensal Treponema isolated from human feces.</title>
        <authorList>
            <person name="Belkhou C."/>
            <person name="Raes J."/>
        </authorList>
    </citation>
    <scope>NUCLEOTIDE SEQUENCE [LARGE SCALE GENOMIC DNA]</scope>
    <source>
        <strain evidence="2 3">RCC2812</strain>
    </source>
</reference>
<sequence>MNGIKQKVAGWNLQESIKPFSKLTDEDVIKIVNSALLSNVKRATSYKFAFFKSILDNLFNVDLNSMPECFLSFDSISMRFTEIYWNLVLKFGLSQMPQNQYEKKTVVETKLFDFCKKYGFNFPDINFPFESLKPSLQLEIAKTIQKTVVEKNVLGAFCSDTNFEFYHFSKAKKWNGIYLNHDAFVTLAKYKSDFEKINYFEWIKYLESVNTEEQSYQLAKKLDASTERQNLNQYRNALFTFGQTTCFYCGKPLSENAVDHFIPWSFTKDDKVWNFVLSCPSCNSKKSNRLTTQHFLQSINLRNQKLCNVDLPVVKEDFKTYTYSKLALMYSNAIFNGFTPDWQP</sequence>
<evidence type="ECO:0000313" key="2">
    <source>
        <dbReference type="EMBL" id="QQA01129.1"/>
    </source>
</evidence>
<feature type="domain" description="HNH nuclease" evidence="1">
    <location>
        <begin position="233"/>
        <end position="284"/>
    </location>
</feature>
<dbReference type="Pfam" id="PF13395">
    <property type="entry name" value="HNH_4"/>
    <property type="match status" value="1"/>
</dbReference>
<evidence type="ECO:0000313" key="3">
    <source>
        <dbReference type="Proteomes" id="UP000595224"/>
    </source>
</evidence>
<dbReference type="PANTHER" id="PTHR33877">
    <property type="entry name" value="SLL1193 PROTEIN"/>
    <property type="match status" value="1"/>
</dbReference>
<accession>A0A7T3RDH5</accession>
<proteinExistence type="predicted"/>
<dbReference type="Gene3D" id="1.10.30.50">
    <property type="match status" value="1"/>
</dbReference>
<evidence type="ECO:0000259" key="1">
    <source>
        <dbReference type="SMART" id="SM00507"/>
    </source>
</evidence>
<name>A0A7T3RDH5_9SPIR</name>
<dbReference type="Proteomes" id="UP000595224">
    <property type="component" value="Chromosome"/>
</dbReference>
<keyword evidence="3" id="KW-1185">Reference proteome</keyword>
<keyword evidence="2" id="KW-0540">Nuclease</keyword>
<dbReference type="InterPro" id="IPR052892">
    <property type="entry name" value="NA-targeting_endonuclease"/>
</dbReference>
<organism evidence="2 3">
    <name type="scientific">Treponema peruense</name>
    <dbReference type="NCBI Taxonomy" id="2787628"/>
    <lineage>
        <taxon>Bacteria</taxon>
        <taxon>Pseudomonadati</taxon>
        <taxon>Spirochaetota</taxon>
        <taxon>Spirochaetia</taxon>
        <taxon>Spirochaetales</taxon>
        <taxon>Treponemataceae</taxon>
        <taxon>Treponema</taxon>
    </lineage>
</organism>
<keyword evidence="2" id="KW-0255">Endonuclease</keyword>
<dbReference type="CDD" id="cd00085">
    <property type="entry name" value="HNHc"/>
    <property type="match status" value="1"/>
</dbReference>
<dbReference type="KEGG" id="tper:IWA51_00405"/>
<protein>
    <submittedName>
        <fullName evidence="2">HNH endonuclease</fullName>
    </submittedName>
</protein>
<dbReference type="PANTHER" id="PTHR33877:SF2">
    <property type="entry name" value="OS07G0170200 PROTEIN"/>
    <property type="match status" value="1"/>
</dbReference>
<dbReference type="SMART" id="SM00507">
    <property type="entry name" value="HNHc"/>
    <property type="match status" value="1"/>
</dbReference>
<dbReference type="GO" id="GO:0004519">
    <property type="term" value="F:endonuclease activity"/>
    <property type="evidence" value="ECO:0007669"/>
    <property type="project" value="UniProtKB-KW"/>
</dbReference>
<keyword evidence="2" id="KW-0378">Hydrolase</keyword>
<gene>
    <name evidence="2" type="ORF">IWA51_00405</name>
</gene>
<dbReference type="InterPro" id="IPR003615">
    <property type="entry name" value="HNH_nuc"/>
</dbReference>
<dbReference type="AlphaFoldDB" id="A0A7T3RDH5"/>
<dbReference type="EMBL" id="CP064936">
    <property type="protein sequence ID" value="QQA01129.1"/>
    <property type="molecule type" value="Genomic_DNA"/>
</dbReference>
<dbReference type="RefSeq" id="WP_198442720.1">
    <property type="nucleotide sequence ID" value="NZ_CBCSHE010000017.1"/>
</dbReference>